<dbReference type="EMBL" id="MSBD01000006">
    <property type="protein sequence ID" value="ORN30951.1"/>
    <property type="molecule type" value="Genomic_DNA"/>
</dbReference>
<evidence type="ECO:0000256" key="2">
    <source>
        <dbReference type="ARBA" id="ARBA00009773"/>
    </source>
</evidence>
<keyword evidence="3 6" id="KW-0812">Transmembrane</keyword>
<accession>A0A1X1FHJ6</accession>
<protein>
    <recommendedName>
        <fullName evidence="9">Pheromone autoinducer 2 transporter</fullName>
    </recommendedName>
</protein>
<dbReference type="PANTHER" id="PTHR21716">
    <property type="entry name" value="TRANSMEMBRANE PROTEIN"/>
    <property type="match status" value="1"/>
</dbReference>
<evidence type="ECO:0000256" key="1">
    <source>
        <dbReference type="ARBA" id="ARBA00004141"/>
    </source>
</evidence>
<dbReference type="OrthoDB" id="9772136at2"/>
<feature type="transmembrane region" description="Helical" evidence="6">
    <location>
        <begin position="59"/>
        <end position="80"/>
    </location>
</feature>
<feature type="transmembrane region" description="Helical" evidence="6">
    <location>
        <begin position="228"/>
        <end position="254"/>
    </location>
</feature>
<sequence length="349" mass="39566">MSLWTRFINNVALRRFTVLMVIIFVIYVMRSMISTVLLTFIFCLLVVKLTNAIRRHIKIPAGVIVTVLYALVILGLYFAITKYIPKVAEQTIRTTTDIINFYSNPKNLPDDTTLAWVNEFIKQSNIMAQMKNGVSLVWRYVTGVGTMGITLFLSMILSFFFSIEQRTMTRFSRLFLESDFGWFFQDLYFFGKKFVATFGVVIEAQFFIAICNTVLTTIVMAFMHLPQLAALALLVFILSLIPVAGVIISFIPLSLIGYSVGGFNDVFYLLITIIIVHAFEAYVLNPNFMASKTNLPIFYTFVVLLIGEHFFGIWGLICGVPIFTFFLDILGVKKHDSTSGKLPDKQGEP</sequence>
<comment type="similarity">
    <text evidence="2">Belongs to the autoinducer-2 exporter (AI-2E) (TC 2.A.86) family.</text>
</comment>
<organism evidence="7 8">
    <name type="scientific">Lentilactobacillus parabuchneri</name>
    <dbReference type="NCBI Taxonomy" id="152331"/>
    <lineage>
        <taxon>Bacteria</taxon>
        <taxon>Bacillati</taxon>
        <taxon>Bacillota</taxon>
        <taxon>Bacilli</taxon>
        <taxon>Lactobacillales</taxon>
        <taxon>Lactobacillaceae</taxon>
        <taxon>Lentilactobacillus</taxon>
    </lineage>
</organism>
<dbReference type="Proteomes" id="UP000193009">
    <property type="component" value="Unassembled WGS sequence"/>
</dbReference>
<dbReference type="GO" id="GO:0055085">
    <property type="term" value="P:transmembrane transport"/>
    <property type="evidence" value="ECO:0007669"/>
    <property type="project" value="TreeGrafter"/>
</dbReference>
<dbReference type="Pfam" id="PF01594">
    <property type="entry name" value="AI-2E_transport"/>
    <property type="match status" value="1"/>
</dbReference>
<evidence type="ECO:0000256" key="3">
    <source>
        <dbReference type="ARBA" id="ARBA00022692"/>
    </source>
</evidence>
<feature type="transmembrane region" description="Helical" evidence="6">
    <location>
        <begin position="297"/>
        <end position="327"/>
    </location>
</feature>
<evidence type="ECO:0008006" key="9">
    <source>
        <dbReference type="Google" id="ProtNLM"/>
    </source>
</evidence>
<name>A0A1X1FHJ6_9LACO</name>
<keyword evidence="5 6" id="KW-0472">Membrane</keyword>
<dbReference type="STRING" id="152331.FAM21731_00346"/>
<keyword evidence="4 6" id="KW-1133">Transmembrane helix</keyword>
<feature type="transmembrane region" description="Helical" evidence="6">
    <location>
        <begin position="266"/>
        <end position="285"/>
    </location>
</feature>
<evidence type="ECO:0000313" key="8">
    <source>
        <dbReference type="Proteomes" id="UP000193009"/>
    </source>
</evidence>
<feature type="transmembrane region" description="Helical" evidence="6">
    <location>
        <begin position="20"/>
        <end position="47"/>
    </location>
</feature>
<evidence type="ECO:0000313" key="7">
    <source>
        <dbReference type="EMBL" id="ORN30951.1"/>
    </source>
</evidence>
<gene>
    <name evidence="7" type="ORF">FAM23169_00335</name>
</gene>
<dbReference type="AlphaFoldDB" id="A0A1X1FHJ6"/>
<reference evidence="7 8" key="1">
    <citation type="journal article" date="2017" name="Front. Microbiol.">
        <title>The Histidine Decarboxylase Gene Cluster of Lactobacillus parabuchneri Was Gained by Horizontal Gene Transfer and Is Mobile within the Species.</title>
        <authorList>
            <person name="Wuthrich D."/>
            <person name="Berthoud H."/>
            <person name="Wechsler D."/>
            <person name="Eugster E."/>
            <person name="Irmler S."/>
            <person name="Bruggmann R."/>
        </authorList>
    </citation>
    <scope>NUCLEOTIDE SEQUENCE [LARGE SCALE GENOMIC DNA]</scope>
    <source>
        <strain evidence="7 8">FAM23169</strain>
    </source>
</reference>
<comment type="subcellular location">
    <subcellularLocation>
        <location evidence="1">Membrane</location>
        <topology evidence="1">Multi-pass membrane protein</topology>
    </subcellularLocation>
</comment>
<evidence type="ECO:0000256" key="5">
    <source>
        <dbReference type="ARBA" id="ARBA00023136"/>
    </source>
</evidence>
<evidence type="ECO:0000256" key="6">
    <source>
        <dbReference type="SAM" id="Phobius"/>
    </source>
</evidence>
<dbReference type="InterPro" id="IPR002549">
    <property type="entry name" value="AI-2E-like"/>
</dbReference>
<feature type="transmembrane region" description="Helical" evidence="6">
    <location>
        <begin position="137"/>
        <end position="163"/>
    </location>
</feature>
<keyword evidence="8" id="KW-1185">Reference proteome</keyword>
<comment type="caution">
    <text evidence="7">The sequence shown here is derived from an EMBL/GenBank/DDBJ whole genome shotgun (WGS) entry which is preliminary data.</text>
</comment>
<dbReference type="GO" id="GO:0016020">
    <property type="term" value="C:membrane"/>
    <property type="evidence" value="ECO:0007669"/>
    <property type="project" value="UniProtKB-SubCell"/>
</dbReference>
<feature type="transmembrane region" description="Helical" evidence="6">
    <location>
        <begin position="194"/>
        <end position="222"/>
    </location>
</feature>
<proteinExistence type="inferred from homology"/>
<dbReference type="PANTHER" id="PTHR21716:SF62">
    <property type="entry name" value="TRANSPORT PROTEIN YDBI-RELATED"/>
    <property type="match status" value="1"/>
</dbReference>
<evidence type="ECO:0000256" key="4">
    <source>
        <dbReference type="ARBA" id="ARBA00022989"/>
    </source>
</evidence>